<comment type="caution">
    <text evidence="1">The sequence shown here is derived from an EMBL/GenBank/DDBJ whole genome shotgun (WGS) entry which is preliminary data.</text>
</comment>
<sequence length="161" mass="17560">MVLCYSRTKHASIAPLGEDKLLVTNYMDDGNFSGEIEIEVALPDLEITAARGKFERCFTEHCTAAESLVKKVIGLRVGSGLTKLLENLIGGPKGCSLMEALLFEACDAVILSFTPQQMGMADGLDDEQRREGLLQMVQMNPRLLNSCIAFDPNGPLLKGRL</sequence>
<reference evidence="1 2" key="1">
    <citation type="journal article" date="2017" name="ISME J.">
        <title>Energy and carbon metabolisms in a deep terrestrial subsurface fluid microbial community.</title>
        <authorList>
            <person name="Momper L."/>
            <person name="Jungbluth S.P."/>
            <person name="Lee M.D."/>
            <person name="Amend J.P."/>
        </authorList>
    </citation>
    <scope>NUCLEOTIDE SEQUENCE [LARGE SCALE GENOMIC DNA]</scope>
    <source>
        <strain evidence="1">SURF_5</strain>
    </source>
</reference>
<dbReference type="EMBL" id="QZKU01000041">
    <property type="protein sequence ID" value="RJP24043.1"/>
    <property type="molecule type" value="Genomic_DNA"/>
</dbReference>
<dbReference type="Pfam" id="PF11136">
    <property type="entry name" value="DUF2889"/>
    <property type="match status" value="1"/>
</dbReference>
<evidence type="ECO:0000313" key="2">
    <source>
        <dbReference type="Proteomes" id="UP000265882"/>
    </source>
</evidence>
<dbReference type="AlphaFoldDB" id="A0A3A4NUC5"/>
<evidence type="ECO:0000313" key="1">
    <source>
        <dbReference type="EMBL" id="RJP24043.1"/>
    </source>
</evidence>
<gene>
    <name evidence="1" type="ORF">C4520_04955</name>
</gene>
<dbReference type="InterPro" id="IPR021312">
    <property type="entry name" value="DUF2889"/>
</dbReference>
<proteinExistence type="predicted"/>
<organism evidence="1 2">
    <name type="scientific">Abyssobacteria bacterium (strain SURF_5)</name>
    <dbReference type="NCBI Taxonomy" id="2093360"/>
    <lineage>
        <taxon>Bacteria</taxon>
        <taxon>Pseudomonadati</taxon>
        <taxon>Candidatus Hydrogenedentota</taxon>
        <taxon>Candidatus Abyssobacteria</taxon>
    </lineage>
</organism>
<dbReference type="Proteomes" id="UP000265882">
    <property type="component" value="Unassembled WGS sequence"/>
</dbReference>
<name>A0A3A4NUC5_ABYX5</name>
<protein>
    <submittedName>
        <fullName evidence="1">DUF2889 domain-containing protein</fullName>
    </submittedName>
</protein>
<accession>A0A3A4NUC5</accession>